<dbReference type="EMBL" id="HBDV01000716">
    <property type="protein sequence ID" value="CAD8216182.1"/>
    <property type="molecule type" value="Transcribed_RNA"/>
</dbReference>
<proteinExistence type="predicted"/>
<keyword evidence="1" id="KW-0175">Coiled coil</keyword>
<name>A0A7R9SVW2_9CHLO</name>
<feature type="region of interest" description="Disordered" evidence="2">
    <location>
        <begin position="21"/>
        <end position="40"/>
    </location>
</feature>
<feature type="coiled-coil region" evidence="1">
    <location>
        <begin position="435"/>
        <end position="494"/>
    </location>
</feature>
<feature type="coiled-coil region" evidence="1">
    <location>
        <begin position="257"/>
        <end position="344"/>
    </location>
</feature>
<evidence type="ECO:0000313" key="3">
    <source>
        <dbReference type="EMBL" id="CAD8216182.1"/>
    </source>
</evidence>
<organism evidence="3">
    <name type="scientific">Polyblepharides amylifera</name>
    <dbReference type="NCBI Taxonomy" id="1486889"/>
    <lineage>
        <taxon>Eukaryota</taxon>
        <taxon>Viridiplantae</taxon>
        <taxon>Chlorophyta</taxon>
        <taxon>Pyramimonadophyceae</taxon>
        <taxon>Pyramimonadales</taxon>
        <taxon>Polyblepharidaceae</taxon>
        <taxon>Polyblepharides</taxon>
    </lineage>
</organism>
<sequence>MSTTATALLSELEDLRKVLDSKSPLGTTPMGLSSVGAPSGNGMPHLGMPTPTGMSTDLKFQGTSRDFSRSTPPMSRPSGVHFAATPGSEYMMENNTMSGYTAALSDAEANVDRLSRAMEAAEEEMENTFKRTTELHRSTAERREAEILELRKILAAKERSIDSLRETLTSTKRSLEARAGQAEQAQQAAHQDVQRLLQEVRRLKQEGVQAKQEGAALQGEVGGLRAAMQGLDQEKYSQDEQLRTVQRQHRESLESIQLQHQEQHANMKTQLHRLQAEYATLQATLEHEITTRDMKLDTVGQEVDAGRQEADAARHEADAARREAETARRELHTARLEIDHLQEKLHAEQEGRREALHRLEVERKKRKLQGKQCLECTTRVNDIAMETKVRTSELERRLKEEQRTRLGAEKWLQAELKSKEELEHMFCNLRDMVLKKDSNAEIDQLKQAVIGLQKSKHSHKAKCHRLREYDDTLRTSLERENDRLREELGQAQRQITKKLYSQPCVDREPCGDLLARCRRCHNQFNLSKPPENACGYHPGDLTAHGFGCCGVIPKQGSAPVYCHWRPHVA</sequence>
<evidence type="ECO:0000256" key="1">
    <source>
        <dbReference type="SAM" id="Coils"/>
    </source>
</evidence>
<accession>A0A7R9SVW2</accession>
<evidence type="ECO:0000256" key="2">
    <source>
        <dbReference type="SAM" id="MobiDB-lite"/>
    </source>
</evidence>
<feature type="coiled-coil region" evidence="1">
    <location>
        <begin position="97"/>
        <end position="213"/>
    </location>
</feature>
<dbReference type="AlphaFoldDB" id="A0A7R9SVW2"/>
<gene>
    <name evidence="3" type="ORF">PAMY1081_LOCUS456</name>
</gene>
<reference evidence="3" key="1">
    <citation type="submission" date="2021-01" db="EMBL/GenBank/DDBJ databases">
        <authorList>
            <person name="Corre E."/>
            <person name="Pelletier E."/>
            <person name="Niang G."/>
            <person name="Scheremetjew M."/>
            <person name="Finn R."/>
            <person name="Kale V."/>
            <person name="Holt S."/>
            <person name="Cochrane G."/>
            <person name="Meng A."/>
            <person name="Brown T."/>
            <person name="Cohen L."/>
        </authorList>
    </citation>
    <scope>NUCLEOTIDE SEQUENCE</scope>
    <source>
        <strain evidence="3">CCMP720</strain>
    </source>
</reference>
<protein>
    <submittedName>
        <fullName evidence="3">Uncharacterized protein</fullName>
    </submittedName>
</protein>